<dbReference type="SUPFAM" id="SSF56601">
    <property type="entry name" value="beta-lactamase/transpeptidase-like"/>
    <property type="match status" value="1"/>
</dbReference>
<reference evidence="2 3" key="1">
    <citation type="submission" date="2018-06" db="EMBL/GenBank/DDBJ databases">
        <authorList>
            <consortium name="Pathogen Informatics"/>
            <person name="Doyle S."/>
        </authorList>
    </citation>
    <scope>NUCLEOTIDE SEQUENCE [LARGE SCALE GENOMIC DNA]</scope>
    <source>
        <strain evidence="2 3">NCTC10684</strain>
    </source>
</reference>
<accession>A0A380WLJ8</accession>
<dbReference type="PANTHER" id="PTHR46825">
    <property type="entry name" value="D-ALANYL-D-ALANINE-CARBOXYPEPTIDASE/ENDOPEPTIDASE AMPH"/>
    <property type="match status" value="1"/>
</dbReference>
<feature type="domain" description="Beta-lactamase-related" evidence="1">
    <location>
        <begin position="31"/>
        <end position="353"/>
    </location>
</feature>
<dbReference type="Pfam" id="PF00144">
    <property type="entry name" value="Beta-lactamase"/>
    <property type="match status" value="1"/>
</dbReference>
<organism evidence="2 3">
    <name type="scientific">Aminobacter aminovorans</name>
    <name type="common">Chelatobacter heintzii</name>
    <dbReference type="NCBI Taxonomy" id="83263"/>
    <lineage>
        <taxon>Bacteria</taxon>
        <taxon>Pseudomonadati</taxon>
        <taxon>Pseudomonadota</taxon>
        <taxon>Alphaproteobacteria</taxon>
        <taxon>Hyphomicrobiales</taxon>
        <taxon>Phyllobacteriaceae</taxon>
        <taxon>Aminobacter</taxon>
    </lineage>
</organism>
<gene>
    <name evidence="2" type="primary">pbpE_3</name>
    <name evidence="2" type="ORF">NCTC10684_02329</name>
</gene>
<dbReference type="InterPro" id="IPR001466">
    <property type="entry name" value="Beta-lactam-related"/>
</dbReference>
<dbReference type="EMBL" id="UFSM01000001">
    <property type="protein sequence ID" value="SUU89096.1"/>
    <property type="molecule type" value="Genomic_DNA"/>
</dbReference>
<sequence>MNSSTDTSARALQPRHGFEDQEISMTFTEKLDRYLQAEVDNSQVPGLGVAIVQDGDVVHLAGYGLANLENLTPVTPDTVFHSGSTGKMFTSASVMFLMQDGLIKLDDPLNRYIPEGPESWGGITIRNLLSMMAGFGNFDIVFAGTEGGEGGAVPLNLWQDHSDEQLIDLARRSPFMYQPGAGYQYSNTGYILAGLVVACVSGKPYYELLRERLFEPIGMATAREASWFDIVPNRAAGHCIRDGKLENRYWAAPTLQRTGDGGLYFSPRDIARWLLELDNPTVLRPDTIALMSEPVLMKNGQPSFNNYALGWQNSVTRGHRKIRHGGTWDGFRAEIARFPTRKLSVCVLANMDEAQVARIGQKIAGIVDPALAPYEPIADGNTAQTGRDHELLQAIVDRRAPREGFAEEAWRLWSNGWFEQIAASGVAVAGVPLELTHQEGDGAARRYRLEMGGYHLHWTISRDAEDRVSEMRFHME</sequence>
<dbReference type="PANTHER" id="PTHR46825:SF9">
    <property type="entry name" value="BETA-LACTAMASE-RELATED DOMAIN-CONTAINING PROTEIN"/>
    <property type="match status" value="1"/>
</dbReference>
<dbReference type="InterPro" id="IPR050491">
    <property type="entry name" value="AmpC-like"/>
</dbReference>
<protein>
    <submittedName>
        <fullName evidence="2">Penicillin-binding protein E</fullName>
    </submittedName>
</protein>
<name>A0A380WLJ8_AMIAI</name>
<proteinExistence type="predicted"/>
<dbReference type="Proteomes" id="UP000254701">
    <property type="component" value="Unassembled WGS sequence"/>
</dbReference>
<dbReference type="Gene3D" id="3.40.710.10">
    <property type="entry name" value="DD-peptidase/beta-lactamase superfamily"/>
    <property type="match status" value="1"/>
</dbReference>
<dbReference type="AlphaFoldDB" id="A0A380WLJ8"/>
<evidence type="ECO:0000313" key="3">
    <source>
        <dbReference type="Proteomes" id="UP000254701"/>
    </source>
</evidence>
<evidence type="ECO:0000313" key="2">
    <source>
        <dbReference type="EMBL" id="SUU89096.1"/>
    </source>
</evidence>
<dbReference type="InterPro" id="IPR012338">
    <property type="entry name" value="Beta-lactam/transpept-like"/>
</dbReference>
<evidence type="ECO:0000259" key="1">
    <source>
        <dbReference type="Pfam" id="PF00144"/>
    </source>
</evidence>